<name>A0ABX2XLE7_9FLAO</name>
<dbReference type="EMBL" id="LVEN01000010">
    <property type="protein sequence ID" value="OCB76261.1"/>
    <property type="molecule type" value="Genomic_DNA"/>
</dbReference>
<evidence type="ECO:0000313" key="2">
    <source>
        <dbReference type="Proteomes" id="UP000093343"/>
    </source>
</evidence>
<sequence>MKKIKIFFIIITVFLFQFVHSQNSMELQAQKKPNPKLILDKDYFLLGTLSDYLGRQKSYRNDDFVDGYYEGETLLMSYIIKIHSDESPEFIIEKNQYPYNNIEDILKSKKISKKINSFYNYKNDGGFRMDESIYKLKGKEFRKSLDEFSKSTEPKDTVYTGTIKANLFKTDLQKISFITGVYTRFGESNENRYCIKLYNSLSKYENCILILEQLKCENIEKVIIDNIPTNQLVYFNPSDELKKYLDAYKFLK</sequence>
<accession>A0ABX2XLE7</accession>
<protein>
    <submittedName>
        <fullName evidence="1">Uncharacterized protein</fullName>
    </submittedName>
</protein>
<evidence type="ECO:0000313" key="1">
    <source>
        <dbReference type="EMBL" id="OCB76261.1"/>
    </source>
</evidence>
<organism evidence="1 2">
    <name type="scientific">Flavobacterium piscis</name>
    <dbReference type="NCBI Taxonomy" id="1114874"/>
    <lineage>
        <taxon>Bacteria</taxon>
        <taxon>Pseudomonadati</taxon>
        <taxon>Bacteroidota</taxon>
        <taxon>Flavobacteriia</taxon>
        <taxon>Flavobacteriales</taxon>
        <taxon>Flavobacteriaceae</taxon>
        <taxon>Flavobacterium</taxon>
    </lineage>
</organism>
<dbReference type="RefSeq" id="WP_065448631.1">
    <property type="nucleotide sequence ID" value="NZ_LVEN01000010.1"/>
</dbReference>
<gene>
    <name evidence="1" type="ORF">FLP_06090</name>
</gene>
<reference evidence="2" key="1">
    <citation type="submission" date="2016-03" db="EMBL/GenBank/DDBJ databases">
        <title>Draft genome sequence of Paenibacillus glacialis DSM 22343.</title>
        <authorList>
            <person name="Shin S.-K."/>
            <person name="Yi H."/>
        </authorList>
    </citation>
    <scope>NUCLEOTIDE SEQUENCE [LARGE SCALE GENOMIC DNA]</scope>
    <source>
        <strain evidence="2">CCUG 60099</strain>
    </source>
</reference>
<proteinExistence type="predicted"/>
<comment type="caution">
    <text evidence="1">The sequence shown here is derived from an EMBL/GenBank/DDBJ whole genome shotgun (WGS) entry which is preliminary data.</text>
</comment>
<dbReference type="Proteomes" id="UP000093343">
    <property type="component" value="Unassembled WGS sequence"/>
</dbReference>
<keyword evidence="2" id="KW-1185">Reference proteome</keyword>